<accession>A0A0U5L8S6</accession>
<dbReference type="OrthoDB" id="5670502at2"/>
<name>A0A0U5L8S6_9GAMM</name>
<keyword evidence="4" id="KW-1185">Reference proteome</keyword>
<dbReference type="PROSITE" id="PS50234">
    <property type="entry name" value="VWFA"/>
    <property type="match status" value="1"/>
</dbReference>
<protein>
    <recommendedName>
        <fullName evidence="2">VWFA domain-containing protein</fullName>
    </recommendedName>
</protein>
<evidence type="ECO:0000259" key="2">
    <source>
        <dbReference type="PROSITE" id="PS50234"/>
    </source>
</evidence>
<dbReference type="RefSeq" id="WP_067434468.1">
    <property type="nucleotide sequence ID" value="NZ_LN907827.1"/>
</dbReference>
<feature type="domain" description="VWFA" evidence="2">
    <location>
        <begin position="155"/>
        <end position="206"/>
    </location>
</feature>
<dbReference type="EMBL" id="LN907827">
    <property type="protein sequence ID" value="CUU25504.1"/>
    <property type="molecule type" value="Genomic_DNA"/>
</dbReference>
<dbReference type="Gene3D" id="3.40.50.410">
    <property type="entry name" value="von Willebrand factor, type A domain"/>
    <property type="match status" value="1"/>
</dbReference>
<gene>
    <name evidence="3" type="ORF">EM595_3273</name>
</gene>
<keyword evidence="1" id="KW-0812">Transmembrane</keyword>
<dbReference type="CDD" id="cd00198">
    <property type="entry name" value="vWFA"/>
    <property type="match status" value="1"/>
</dbReference>
<dbReference type="InterPro" id="IPR002035">
    <property type="entry name" value="VWF_A"/>
</dbReference>
<evidence type="ECO:0000313" key="3">
    <source>
        <dbReference type="EMBL" id="CUU25504.1"/>
    </source>
</evidence>
<reference evidence="4" key="1">
    <citation type="submission" date="2015-11" db="EMBL/GenBank/DDBJ databases">
        <authorList>
            <person name="Blom J."/>
        </authorList>
    </citation>
    <scope>NUCLEOTIDE SEQUENCE [LARGE SCALE GENOMIC DNA]</scope>
</reference>
<dbReference type="AlphaFoldDB" id="A0A0U5L8S6"/>
<keyword evidence="1" id="KW-0472">Membrane</keyword>
<sequence length="415" mass="45456">MNMLNKPLRSLRDFRNDRRGAFAIGFVILSGFLFSISILGLEGSRYIAERARLSDAMEQAALALTAENNGEGAERNYTLSKAYFAAYMPREKAVLQPNVVVKYGVSPGNLSYVEYRVSGQTQQTSWFSSTFFPTFSQDMLVGGNGAARKFRSSIDVMFVVDFSGSMNEPFGTSGTKLSELKRIVLQLVRDLYQYDAGNKAGLVPFGWGAKEGSRCDFPFVPYYPMPVDILALNPTLQFQKNINVAATVAAIPNNVNSINIPLSAVSEGNCLKMSYSWKVPLTSDYARINQIQSMTASGGTLVSSGVLRGASALSVGTAPRKVLIIVSDGTDDPEKITLTQELMNAGMCNRIRQAISTSQSVGKIAFVGINYRPTANWQGCVGNKNFYLPSTVEQLEESLHRTVFEEVGHNILKDQ</sequence>
<dbReference type="KEGG" id="ege:EM595_3273"/>
<evidence type="ECO:0000313" key="4">
    <source>
        <dbReference type="Proteomes" id="UP000059419"/>
    </source>
</evidence>
<dbReference type="STRING" id="1619313.EM595_3273"/>
<dbReference type="InterPro" id="IPR036465">
    <property type="entry name" value="vWFA_dom_sf"/>
</dbReference>
<organism evidence="3 4">
    <name type="scientific">Duffyella gerundensis</name>
    <dbReference type="NCBI Taxonomy" id="1619313"/>
    <lineage>
        <taxon>Bacteria</taxon>
        <taxon>Pseudomonadati</taxon>
        <taxon>Pseudomonadota</taxon>
        <taxon>Gammaproteobacteria</taxon>
        <taxon>Enterobacterales</taxon>
        <taxon>Erwiniaceae</taxon>
        <taxon>Duffyella</taxon>
    </lineage>
</organism>
<dbReference type="PATRIC" id="fig|1619313.3.peg.3396"/>
<dbReference type="Proteomes" id="UP000059419">
    <property type="component" value="Chromosome 1"/>
</dbReference>
<proteinExistence type="predicted"/>
<feature type="transmembrane region" description="Helical" evidence="1">
    <location>
        <begin position="21"/>
        <end position="41"/>
    </location>
</feature>
<keyword evidence="1" id="KW-1133">Transmembrane helix</keyword>
<evidence type="ECO:0000256" key="1">
    <source>
        <dbReference type="SAM" id="Phobius"/>
    </source>
</evidence>
<dbReference type="SUPFAM" id="SSF53300">
    <property type="entry name" value="vWA-like"/>
    <property type="match status" value="1"/>
</dbReference>